<dbReference type="Gene3D" id="3.40.190.290">
    <property type="match status" value="1"/>
</dbReference>
<evidence type="ECO:0000313" key="7">
    <source>
        <dbReference type="Proteomes" id="UP000217830"/>
    </source>
</evidence>
<evidence type="ECO:0000259" key="5">
    <source>
        <dbReference type="PROSITE" id="PS50931"/>
    </source>
</evidence>
<dbReference type="FunFam" id="1.10.10.10:FF:000001">
    <property type="entry name" value="LysR family transcriptional regulator"/>
    <property type="match status" value="1"/>
</dbReference>
<dbReference type="InterPro" id="IPR036390">
    <property type="entry name" value="WH_DNA-bd_sf"/>
</dbReference>
<evidence type="ECO:0000256" key="4">
    <source>
        <dbReference type="ARBA" id="ARBA00023163"/>
    </source>
</evidence>
<dbReference type="FunFam" id="3.40.190.290:FF:000012">
    <property type="entry name" value="Transcriptional regulator, LysR family"/>
    <property type="match status" value="1"/>
</dbReference>
<reference evidence="6 7" key="1">
    <citation type="submission" date="2017-08" db="EMBL/GenBank/DDBJ databases">
        <title>Draft Genome Sequence of Pseudomonas moraviensis TYU6, isolated from Taxus cuspidata by using PacBio Single-Molecule Real-Time Technology.</title>
        <authorList>
            <person name="Baek K.-H."/>
            <person name="Mishra A.K."/>
        </authorList>
    </citation>
    <scope>NUCLEOTIDE SEQUENCE [LARGE SCALE GENOMIC DNA]</scope>
    <source>
        <strain evidence="6 7">TYU6</strain>
    </source>
</reference>
<dbReference type="RefSeq" id="WP_047293814.1">
    <property type="nucleotide sequence ID" value="NZ_NRSS01000003.1"/>
</dbReference>
<dbReference type="InterPro" id="IPR036388">
    <property type="entry name" value="WH-like_DNA-bd_sf"/>
</dbReference>
<evidence type="ECO:0000256" key="3">
    <source>
        <dbReference type="ARBA" id="ARBA00023125"/>
    </source>
</evidence>
<dbReference type="CDD" id="cd08474">
    <property type="entry name" value="PBP2_CrgA_like_5"/>
    <property type="match status" value="1"/>
</dbReference>
<dbReference type="PRINTS" id="PR00039">
    <property type="entry name" value="HTHLYSR"/>
</dbReference>
<comment type="caution">
    <text evidence="6">The sequence shown here is derived from an EMBL/GenBank/DDBJ whole genome shotgun (WGS) entry which is preliminary data.</text>
</comment>
<comment type="similarity">
    <text evidence="1">Belongs to the LysR transcriptional regulatory family.</text>
</comment>
<evidence type="ECO:0000313" key="6">
    <source>
        <dbReference type="EMBL" id="PAW58430.1"/>
    </source>
</evidence>
<keyword evidence="3" id="KW-0238">DNA-binding</keyword>
<dbReference type="EMBL" id="NRST01000001">
    <property type="protein sequence ID" value="PAW58430.1"/>
    <property type="molecule type" value="Genomic_DNA"/>
</dbReference>
<evidence type="ECO:0000256" key="2">
    <source>
        <dbReference type="ARBA" id="ARBA00023015"/>
    </source>
</evidence>
<keyword evidence="4" id="KW-0804">Transcription</keyword>
<dbReference type="PANTHER" id="PTHR30537:SF1">
    <property type="entry name" value="HTH-TYPE TRANSCRIPTIONAL REGULATOR PGRR"/>
    <property type="match status" value="1"/>
</dbReference>
<dbReference type="InterPro" id="IPR000847">
    <property type="entry name" value="LysR_HTH_N"/>
</dbReference>
<dbReference type="Gene3D" id="1.10.10.10">
    <property type="entry name" value="Winged helix-like DNA-binding domain superfamily/Winged helix DNA-binding domain"/>
    <property type="match status" value="1"/>
</dbReference>
<dbReference type="AlphaFoldDB" id="A0A2A2PSK8"/>
<evidence type="ECO:0000256" key="1">
    <source>
        <dbReference type="ARBA" id="ARBA00009437"/>
    </source>
</evidence>
<sequence>MLRENASDLLAFLAVARERSFTKAAARLGVSQSALSHTIRALEARLGLRLLTRTTRSVSPTEAGEHLLQTIGPRFEEIEQELAALSNLRETPAGRIRISATDHSLNWLLRPVLKEFLPQYPDIAVEVICDYGFVDIAGQGFDAGVRLGEDVAQGMIATRIGPDMRMAVVGSPAYFAKREQPQTPRDLTAHACNNLRLPTNGGLYTWEFEKDGESLKVRVSGQVTLNGVYPLLDAALDGFGLSYIPENIVAPYLADGRLLQVLADWCPTFAGYHLYYPSRRQAAPAFALLVEALRYRGQAPIPAAQSTDAAAHR</sequence>
<accession>A0A2A2PSK8</accession>
<dbReference type="InterPro" id="IPR058163">
    <property type="entry name" value="LysR-type_TF_proteobact-type"/>
</dbReference>
<proteinExistence type="inferred from homology"/>
<dbReference type="GO" id="GO:0003700">
    <property type="term" value="F:DNA-binding transcription factor activity"/>
    <property type="evidence" value="ECO:0007669"/>
    <property type="project" value="InterPro"/>
</dbReference>
<protein>
    <submittedName>
        <fullName evidence="6">LysR family transcriptional regulator</fullName>
    </submittedName>
</protein>
<organism evidence="6 7">
    <name type="scientific">Pseudomonas moraviensis</name>
    <dbReference type="NCBI Taxonomy" id="321662"/>
    <lineage>
        <taxon>Bacteria</taxon>
        <taxon>Pseudomonadati</taxon>
        <taxon>Pseudomonadota</taxon>
        <taxon>Gammaproteobacteria</taxon>
        <taxon>Pseudomonadales</taxon>
        <taxon>Pseudomonadaceae</taxon>
        <taxon>Pseudomonas</taxon>
    </lineage>
</organism>
<dbReference type="SUPFAM" id="SSF46785">
    <property type="entry name" value="Winged helix' DNA-binding domain"/>
    <property type="match status" value="1"/>
</dbReference>
<dbReference type="SUPFAM" id="SSF53850">
    <property type="entry name" value="Periplasmic binding protein-like II"/>
    <property type="match status" value="1"/>
</dbReference>
<dbReference type="GO" id="GO:0006351">
    <property type="term" value="P:DNA-templated transcription"/>
    <property type="evidence" value="ECO:0007669"/>
    <property type="project" value="TreeGrafter"/>
</dbReference>
<name>A0A2A2PSK8_9PSED</name>
<keyword evidence="7" id="KW-1185">Reference proteome</keyword>
<dbReference type="Pfam" id="PF03466">
    <property type="entry name" value="LysR_substrate"/>
    <property type="match status" value="1"/>
</dbReference>
<gene>
    <name evidence="6" type="ORF">CKQ80_25065</name>
</gene>
<keyword evidence="2" id="KW-0805">Transcription regulation</keyword>
<feature type="domain" description="HTH lysR-type" evidence="5">
    <location>
        <begin position="4"/>
        <end position="61"/>
    </location>
</feature>
<dbReference type="GO" id="GO:0043565">
    <property type="term" value="F:sequence-specific DNA binding"/>
    <property type="evidence" value="ECO:0007669"/>
    <property type="project" value="TreeGrafter"/>
</dbReference>
<dbReference type="Pfam" id="PF00126">
    <property type="entry name" value="HTH_1"/>
    <property type="match status" value="1"/>
</dbReference>
<dbReference type="Proteomes" id="UP000217830">
    <property type="component" value="Unassembled WGS sequence"/>
</dbReference>
<dbReference type="InterPro" id="IPR005119">
    <property type="entry name" value="LysR_subst-bd"/>
</dbReference>
<dbReference type="PANTHER" id="PTHR30537">
    <property type="entry name" value="HTH-TYPE TRANSCRIPTIONAL REGULATOR"/>
    <property type="match status" value="1"/>
</dbReference>
<dbReference type="PROSITE" id="PS50931">
    <property type="entry name" value="HTH_LYSR"/>
    <property type="match status" value="1"/>
</dbReference>